<dbReference type="Proteomes" id="UP000887577">
    <property type="component" value="Unplaced"/>
</dbReference>
<accession>A0A914YL64</accession>
<name>A0A914YL64_9BILA</name>
<evidence type="ECO:0000313" key="3">
    <source>
        <dbReference type="WBParaSite" id="PSU_v2.g19623.t1"/>
    </source>
</evidence>
<feature type="region of interest" description="Disordered" evidence="1">
    <location>
        <begin position="1"/>
        <end position="20"/>
    </location>
</feature>
<evidence type="ECO:0000313" key="2">
    <source>
        <dbReference type="Proteomes" id="UP000887577"/>
    </source>
</evidence>
<sequence>MESVNVGSAGDQTCLSPMSPPLDVGGLMVDDFDNRAASPQHVDLHTFRDAIDVNYQRMAITGEELSGVSSF</sequence>
<reference evidence="3" key="1">
    <citation type="submission" date="2022-11" db="UniProtKB">
        <authorList>
            <consortium name="WormBaseParasite"/>
        </authorList>
    </citation>
    <scope>IDENTIFICATION</scope>
</reference>
<dbReference type="AlphaFoldDB" id="A0A914YL64"/>
<evidence type="ECO:0000256" key="1">
    <source>
        <dbReference type="SAM" id="MobiDB-lite"/>
    </source>
</evidence>
<organism evidence="2 3">
    <name type="scientific">Panagrolaimus superbus</name>
    <dbReference type="NCBI Taxonomy" id="310955"/>
    <lineage>
        <taxon>Eukaryota</taxon>
        <taxon>Metazoa</taxon>
        <taxon>Ecdysozoa</taxon>
        <taxon>Nematoda</taxon>
        <taxon>Chromadorea</taxon>
        <taxon>Rhabditida</taxon>
        <taxon>Tylenchina</taxon>
        <taxon>Panagrolaimomorpha</taxon>
        <taxon>Panagrolaimoidea</taxon>
        <taxon>Panagrolaimidae</taxon>
        <taxon>Panagrolaimus</taxon>
    </lineage>
</organism>
<proteinExistence type="predicted"/>
<keyword evidence="2" id="KW-1185">Reference proteome</keyword>
<protein>
    <submittedName>
        <fullName evidence="3">Uncharacterized protein</fullName>
    </submittedName>
</protein>
<dbReference type="WBParaSite" id="PSU_v2.g19623.t1">
    <property type="protein sequence ID" value="PSU_v2.g19623.t1"/>
    <property type="gene ID" value="PSU_v2.g19623"/>
</dbReference>